<sequence length="459" mass="47160">MPHEVIMPALGMAQDSGLLVSWLKQPGDAVKIGDALMEVETDKATMEVEAQADGFLAKVQAAAGEQVPVGQVVAIITDSAEEAEAASPTESGPAPQDGPAASATSPTENDDLPSGAEIIMPALGMAQDTGLIVAWRKEPGEPVAADAILFEVETDKSVVEVAAGHDGFLAAVLAEAQQAVPVGAVIAIISETAPEAPVKRTSAAAPAASQQAKPATADASADPVARKKAPSPEPEARMATPSTGRILASPKARRLAAERGLDLARLAQTGVAPPYHVADLTVLENLGPRAPGVAEGTAVSGPVSSHISARVSAQGCTDFLDWAKSEAGSEVAADRLFASFAAAALRQARSEARQPIIVTVRRAGQNPVRFSDADCRRLSQSAADEGEEPPALVVRDMTGSKITAMSGMTGSVPTLTLGRDGSDFVLSLDYSAGALDEDQAVELVSSFAERLGEPLRHLL</sequence>
<feature type="region of interest" description="Disordered" evidence="2">
    <location>
        <begin position="81"/>
        <end position="115"/>
    </location>
</feature>
<protein>
    <recommendedName>
        <fullName evidence="3">Lipoyl-binding domain-containing protein</fullName>
    </recommendedName>
</protein>
<feature type="compositionally biased region" description="Low complexity" evidence="2">
    <location>
        <begin position="85"/>
        <end position="95"/>
    </location>
</feature>
<dbReference type="PANTHER" id="PTHR23151:SF90">
    <property type="entry name" value="DIHYDROLIPOYLLYSINE-RESIDUE ACETYLTRANSFERASE COMPONENT OF PYRUVATE DEHYDROGENASE COMPLEX, MITOCHONDRIAL-RELATED"/>
    <property type="match status" value="1"/>
</dbReference>
<dbReference type="Pfam" id="PF00364">
    <property type="entry name" value="Biotin_lipoyl"/>
    <property type="match status" value="2"/>
</dbReference>
<evidence type="ECO:0000259" key="3">
    <source>
        <dbReference type="PROSITE" id="PS50968"/>
    </source>
</evidence>
<dbReference type="PROSITE" id="PS50968">
    <property type="entry name" value="BIOTINYL_LIPOYL"/>
    <property type="match status" value="2"/>
</dbReference>
<evidence type="ECO:0000256" key="1">
    <source>
        <dbReference type="ARBA" id="ARBA00001938"/>
    </source>
</evidence>
<keyword evidence="5" id="KW-1185">Reference proteome</keyword>
<dbReference type="InterPro" id="IPR003016">
    <property type="entry name" value="2-oxoA_DH_lipoyl-BS"/>
</dbReference>
<reference evidence="4" key="1">
    <citation type="submission" date="2021-07" db="EMBL/GenBank/DDBJ databases">
        <title>Pseudohoeflea marina sp. nov. a polyhydroxyalcanoate-producing bacterium.</title>
        <authorList>
            <person name="Zheng W."/>
            <person name="Yu S."/>
            <person name="Huang Y."/>
        </authorList>
    </citation>
    <scope>NUCLEOTIDE SEQUENCE</scope>
    <source>
        <strain evidence="4">DP4N28-3</strain>
    </source>
</reference>
<comment type="cofactor">
    <cofactor evidence="1">
        <name>(R)-lipoate</name>
        <dbReference type="ChEBI" id="CHEBI:83088"/>
    </cofactor>
</comment>
<dbReference type="RefSeq" id="WP_219203357.1">
    <property type="nucleotide sequence ID" value="NZ_JAHWQX010000005.1"/>
</dbReference>
<comment type="caution">
    <text evidence="4">The sequence shown here is derived from an EMBL/GenBank/DDBJ whole genome shotgun (WGS) entry which is preliminary data.</text>
</comment>
<evidence type="ECO:0000313" key="4">
    <source>
        <dbReference type="EMBL" id="MBW3099025.1"/>
    </source>
</evidence>
<feature type="region of interest" description="Disordered" evidence="2">
    <location>
        <begin position="200"/>
        <end position="249"/>
    </location>
</feature>
<evidence type="ECO:0000313" key="5">
    <source>
        <dbReference type="Proteomes" id="UP001430804"/>
    </source>
</evidence>
<accession>A0ABS6WSV8</accession>
<dbReference type="InterPro" id="IPR045257">
    <property type="entry name" value="E2/Pdx1"/>
</dbReference>
<gene>
    <name evidence="4" type="ORF">KY465_17235</name>
</gene>
<dbReference type="PANTHER" id="PTHR23151">
    <property type="entry name" value="DIHYDROLIPOAMIDE ACETYL/SUCCINYL-TRANSFERASE-RELATED"/>
    <property type="match status" value="1"/>
</dbReference>
<organism evidence="4 5">
    <name type="scientific">Pseudohoeflea coraliihabitans</name>
    <dbReference type="NCBI Taxonomy" id="2860393"/>
    <lineage>
        <taxon>Bacteria</taxon>
        <taxon>Pseudomonadati</taxon>
        <taxon>Pseudomonadota</taxon>
        <taxon>Alphaproteobacteria</taxon>
        <taxon>Hyphomicrobiales</taxon>
        <taxon>Rhizobiaceae</taxon>
        <taxon>Pseudohoeflea</taxon>
    </lineage>
</organism>
<dbReference type="CDD" id="cd06849">
    <property type="entry name" value="lipoyl_domain"/>
    <property type="match status" value="2"/>
</dbReference>
<feature type="domain" description="Lipoyl-binding" evidence="3">
    <location>
        <begin position="115"/>
        <end position="190"/>
    </location>
</feature>
<dbReference type="InterPro" id="IPR000089">
    <property type="entry name" value="Biotin_lipoyl"/>
</dbReference>
<name>A0ABS6WSV8_9HYPH</name>
<feature type="compositionally biased region" description="Low complexity" evidence="2">
    <location>
        <begin position="201"/>
        <end position="219"/>
    </location>
</feature>
<dbReference type="EMBL" id="JAHWQX010000005">
    <property type="protein sequence ID" value="MBW3099025.1"/>
    <property type="molecule type" value="Genomic_DNA"/>
</dbReference>
<feature type="domain" description="Lipoyl-binding" evidence="3">
    <location>
        <begin position="2"/>
        <end position="77"/>
    </location>
</feature>
<dbReference type="Proteomes" id="UP001430804">
    <property type="component" value="Unassembled WGS sequence"/>
</dbReference>
<evidence type="ECO:0000256" key="2">
    <source>
        <dbReference type="SAM" id="MobiDB-lite"/>
    </source>
</evidence>
<proteinExistence type="predicted"/>
<dbReference type="PROSITE" id="PS00189">
    <property type="entry name" value="LIPOYL"/>
    <property type="match status" value="2"/>
</dbReference>